<dbReference type="EMBL" id="CAMXCT020004768">
    <property type="protein sequence ID" value="CAL1163662.1"/>
    <property type="molecule type" value="Genomic_DNA"/>
</dbReference>
<dbReference type="OrthoDB" id="440078at2759"/>
<protein>
    <submittedName>
        <fullName evidence="1">Uncharacterized protein</fullName>
    </submittedName>
</protein>
<evidence type="ECO:0000313" key="2">
    <source>
        <dbReference type="EMBL" id="CAL1163662.1"/>
    </source>
</evidence>
<evidence type="ECO:0000313" key="3">
    <source>
        <dbReference type="Proteomes" id="UP001152797"/>
    </source>
</evidence>
<dbReference type="Proteomes" id="UP001152797">
    <property type="component" value="Unassembled WGS sequence"/>
</dbReference>
<accession>A0A9P1GH36</accession>
<evidence type="ECO:0000313" key="1">
    <source>
        <dbReference type="EMBL" id="CAI4010287.1"/>
    </source>
</evidence>
<sequence>MIRQLCFKTLLNGAALEGWLGRIQKDLEAYKNLSTEEWTTHPVAAKLRILWKETCSEPAAPAPGQSLALAVRQNVAPTKLSTSDRDRLRKEVEKRFPSHVFGPDTLPSMPFLQLIHSQCLGQHWEWVPWRRIMSEAGSQSQESRAQRTMGSEADLLSIVADSMGVLKEERPLQEAVNSAYRVQCLLDTRGNAYAMCRVKGKARSGLIQKIAQSHQANAPALASAGSGWQASARTPTAAFAMLVPSVAVDSTAQLIVTKETKCSDRAQARQCATLTVRRGRVSWGWAPVTQSASLVTARSGQASALPCACAMAVACCQMPTGLPHALEAHVAARCRTPLLNDEEISCLRDDLASFLKKQGFACSSSIASGQPIALDLLSGCLQLWSDVDVGLPAQLAEGVSCGVRSTIPASGVWRELEIPERPPLGLLTCGESWPSGLKQPGLLQDLVQADVDAGFAEWFDGSIADVKRKFGDDCAAGKLGIVEKPGAPPRLIGDSTISNVNCLCRIAEKIELPGLDSVSAFVSKYHAQDWVAFSLDFNKAHKRVKLHPSEYGLNLFAVQTPDGRGRWVCYKVCHFGGAWSSYWWSRLAGTFVRLGHRWLRPWLQVWFFALNKLGLHFFHADAAQLEELFQALDQNCKVVRSCRFSGVQCGWRLLDMAGHAVNSTADLLSAPLKNGRVWLKFGEPAPAKIKLNQDELTVARFFREVLSAQEPLQLVERPGPGMVAAADAFAEGKCWGIGGDVWQGGWISLRQSCDNAGVVAASHKGISLKQPLASVLQSLALYAARHKLQLRISHVAGSRNEWADVLSRRRALDADFFKSLDPGKQLHIDWPTLLSLCRTLVAKST</sequence>
<comment type="caution">
    <text evidence="1">The sequence shown here is derived from an EMBL/GenBank/DDBJ whole genome shotgun (WGS) entry which is preliminary data.</text>
</comment>
<reference evidence="1" key="1">
    <citation type="submission" date="2022-10" db="EMBL/GenBank/DDBJ databases">
        <authorList>
            <person name="Chen Y."/>
            <person name="Dougan E. K."/>
            <person name="Chan C."/>
            <person name="Rhodes N."/>
            <person name="Thang M."/>
        </authorList>
    </citation>
    <scope>NUCLEOTIDE SEQUENCE</scope>
</reference>
<keyword evidence="3" id="KW-1185">Reference proteome</keyword>
<organism evidence="1">
    <name type="scientific">Cladocopium goreaui</name>
    <dbReference type="NCBI Taxonomy" id="2562237"/>
    <lineage>
        <taxon>Eukaryota</taxon>
        <taxon>Sar</taxon>
        <taxon>Alveolata</taxon>
        <taxon>Dinophyceae</taxon>
        <taxon>Suessiales</taxon>
        <taxon>Symbiodiniaceae</taxon>
        <taxon>Cladocopium</taxon>
    </lineage>
</organism>
<dbReference type="EMBL" id="CAMXCT030004768">
    <property type="protein sequence ID" value="CAL4797599.1"/>
    <property type="molecule type" value="Genomic_DNA"/>
</dbReference>
<dbReference type="EMBL" id="CAMXCT010004768">
    <property type="protein sequence ID" value="CAI4010287.1"/>
    <property type="molecule type" value="Genomic_DNA"/>
</dbReference>
<dbReference type="AlphaFoldDB" id="A0A9P1GH36"/>
<name>A0A9P1GH36_9DINO</name>
<gene>
    <name evidence="1" type="ORF">C1SCF055_LOCUS35565</name>
</gene>
<reference evidence="2" key="2">
    <citation type="submission" date="2024-04" db="EMBL/GenBank/DDBJ databases">
        <authorList>
            <person name="Chen Y."/>
            <person name="Shah S."/>
            <person name="Dougan E. K."/>
            <person name="Thang M."/>
            <person name="Chan C."/>
        </authorList>
    </citation>
    <scope>NUCLEOTIDE SEQUENCE [LARGE SCALE GENOMIC DNA]</scope>
</reference>
<proteinExistence type="predicted"/>